<evidence type="ECO:0000313" key="1">
    <source>
        <dbReference type="EMBL" id="KIJ44427.1"/>
    </source>
</evidence>
<sequence>MVELYYSAKKCSSRTARDQLLRSSGLHYIKNSFWHLSNSDPYVAYSYDILHALDSGEWRKHQWPLLLEILTPQKRARLSKNMDRTPHWRGLKHFKMVASADFTDGNSYKDILKQVTRLYSKNFNYPKHHSLVHFSEDLRAKRVTENYSTHPGEGFQQEVQQAYDQTNFRDNEPQVVRINENQEVIARIRMYVDLHDKENQRRLQELDESDGGHQLTPTEGREHWAIGSPLKPINVCQFELSKKDNPAFRHFTRQLTDFLQETIGGDECPQMP</sequence>
<keyword evidence="2" id="KW-1185">Reference proteome</keyword>
<dbReference type="EMBL" id="KN837117">
    <property type="protein sequence ID" value="KIJ44427.1"/>
    <property type="molecule type" value="Genomic_DNA"/>
</dbReference>
<proteinExistence type="predicted"/>
<dbReference type="OrthoDB" id="3239511at2759"/>
<dbReference type="HOGENOM" id="CLU_1008914_0_0_1"/>
<gene>
    <name evidence="1" type="ORF">M422DRAFT_252026</name>
</gene>
<organism evidence="1 2">
    <name type="scientific">Sphaerobolus stellatus (strain SS14)</name>
    <dbReference type="NCBI Taxonomy" id="990650"/>
    <lineage>
        <taxon>Eukaryota</taxon>
        <taxon>Fungi</taxon>
        <taxon>Dikarya</taxon>
        <taxon>Basidiomycota</taxon>
        <taxon>Agaricomycotina</taxon>
        <taxon>Agaricomycetes</taxon>
        <taxon>Phallomycetidae</taxon>
        <taxon>Geastrales</taxon>
        <taxon>Sphaerobolaceae</taxon>
        <taxon>Sphaerobolus</taxon>
    </lineage>
</organism>
<protein>
    <submittedName>
        <fullName evidence="1">Uncharacterized protein</fullName>
    </submittedName>
</protein>
<dbReference type="Proteomes" id="UP000054279">
    <property type="component" value="Unassembled WGS sequence"/>
</dbReference>
<accession>A0A0C9VQ84</accession>
<name>A0A0C9VQ84_SPHS4</name>
<evidence type="ECO:0000313" key="2">
    <source>
        <dbReference type="Proteomes" id="UP000054279"/>
    </source>
</evidence>
<dbReference type="AlphaFoldDB" id="A0A0C9VQ84"/>
<reference evidence="1 2" key="1">
    <citation type="submission" date="2014-06" db="EMBL/GenBank/DDBJ databases">
        <title>Evolutionary Origins and Diversification of the Mycorrhizal Mutualists.</title>
        <authorList>
            <consortium name="DOE Joint Genome Institute"/>
            <consortium name="Mycorrhizal Genomics Consortium"/>
            <person name="Kohler A."/>
            <person name="Kuo A."/>
            <person name="Nagy L.G."/>
            <person name="Floudas D."/>
            <person name="Copeland A."/>
            <person name="Barry K.W."/>
            <person name="Cichocki N."/>
            <person name="Veneault-Fourrey C."/>
            <person name="LaButti K."/>
            <person name="Lindquist E.A."/>
            <person name="Lipzen A."/>
            <person name="Lundell T."/>
            <person name="Morin E."/>
            <person name="Murat C."/>
            <person name="Riley R."/>
            <person name="Ohm R."/>
            <person name="Sun H."/>
            <person name="Tunlid A."/>
            <person name="Henrissat B."/>
            <person name="Grigoriev I.V."/>
            <person name="Hibbett D.S."/>
            <person name="Martin F."/>
        </authorList>
    </citation>
    <scope>NUCLEOTIDE SEQUENCE [LARGE SCALE GENOMIC DNA]</scope>
    <source>
        <strain evidence="1 2">SS14</strain>
    </source>
</reference>